<gene>
    <name evidence="3" type="ORF">ACFFRN_44095</name>
</gene>
<keyword evidence="1 2" id="KW-0732">Signal</keyword>
<dbReference type="PANTHER" id="PTHR15462">
    <property type="entry name" value="SERINE PROTEASE"/>
    <property type="match status" value="1"/>
</dbReference>
<name>A0ABV5QFC8_9ACTN</name>
<dbReference type="SUPFAM" id="SSF50494">
    <property type="entry name" value="Trypsin-like serine proteases"/>
    <property type="match status" value="1"/>
</dbReference>
<evidence type="ECO:0000256" key="1">
    <source>
        <dbReference type="ARBA" id="ARBA00022729"/>
    </source>
</evidence>
<reference evidence="3 4" key="1">
    <citation type="submission" date="2024-09" db="EMBL/GenBank/DDBJ databases">
        <authorList>
            <person name="Sun Q."/>
            <person name="Mori K."/>
        </authorList>
    </citation>
    <scope>NUCLEOTIDE SEQUENCE [LARGE SCALE GENOMIC DNA]</scope>
    <source>
        <strain evidence="3 4">JCM 3323</strain>
    </source>
</reference>
<evidence type="ECO:0000256" key="2">
    <source>
        <dbReference type="SAM" id="SignalP"/>
    </source>
</evidence>
<feature type="signal peptide" evidence="2">
    <location>
        <begin position="1"/>
        <end position="26"/>
    </location>
</feature>
<dbReference type="EC" id="3.4.21.-" evidence="3"/>
<dbReference type="Proteomes" id="UP001589646">
    <property type="component" value="Unassembled WGS sequence"/>
</dbReference>
<dbReference type="PANTHER" id="PTHR15462:SF19">
    <property type="entry name" value="PEPTIDASE S1 DOMAIN-CONTAINING PROTEIN"/>
    <property type="match status" value="1"/>
</dbReference>
<evidence type="ECO:0000313" key="3">
    <source>
        <dbReference type="EMBL" id="MFB9533618.1"/>
    </source>
</evidence>
<keyword evidence="3" id="KW-0378">Hydrolase</keyword>
<evidence type="ECO:0000313" key="4">
    <source>
        <dbReference type="Proteomes" id="UP001589646"/>
    </source>
</evidence>
<dbReference type="InterPro" id="IPR043504">
    <property type="entry name" value="Peptidase_S1_PA_chymotrypsin"/>
</dbReference>
<proteinExistence type="predicted"/>
<feature type="chain" id="PRO_5047538052" evidence="2">
    <location>
        <begin position="27"/>
        <end position="324"/>
    </location>
</feature>
<dbReference type="EMBL" id="JBHMCE010000019">
    <property type="protein sequence ID" value="MFB9533618.1"/>
    <property type="molecule type" value="Genomic_DNA"/>
</dbReference>
<dbReference type="Gene3D" id="2.40.10.10">
    <property type="entry name" value="Trypsin-like serine proteases"/>
    <property type="match status" value="2"/>
</dbReference>
<protein>
    <submittedName>
        <fullName evidence="3">Trypsin-like serine peptidase</fullName>
        <ecNumber evidence="3">3.4.21.-</ecNumber>
    </submittedName>
</protein>
<keyword evidence="4" id="KW-1185">Reference proteome</keyword>
<dbReference type="InterPro" id="IPR050966">
    <property type="entry name" value="Glutamyl_endopeptidase"/>
</dbReference>
<dbReference type="RefSeq" id="WP_346118238.1">
    <property type="nucleotide sequence ID" value="NZ_BAAAXC010000005.1"/>
</dbReference>
<comment type="caution">
    <text evidence="3">The sequence shown here is derived from an EMBL/GenBank/DDBJ whole genome shotgun (WGS) entry which is preliminary data.</text>
</comment>
<dbReference type="GO" id="GO:0016787">
    <property type="term" value="F:hydrolase activity"/>
    <property type="evidence" value="ECO:0007669"/>
    <property type="project" value="UniProtKB-KW"/>
</dbReference>
<sequence>MRNLRLLLGTLLLAATLTALPVPATAGGDPATVDSVRLGTPESIRAYWTQERMARATPKDIVDGAVRGASGQTVEAVGREVTVAGAAPARPTAPSPVGSLAFFATPTVGKIFGVDSEGRDFSCSAGAVPGPARNVIATAGHCVHDGPGRGWARLMIYMPYYNHQPDPSYGSWTVAWMHVYKGWSQEGKSGYDYAFASVWPRGDGAVLGDVTGFNGMSFNRTTSYTGSLWGYPGIPPSEGGWQYNCSDTVMAIFGNNRVDDCPQIAQHGASGGPWMYDYRNDRMWGYVTTVTSEGYIGETVFGPFFGDNARRLWEIAGERGANQG</sequence>
<dbReference type="InterPro" id="IPR009003">
    <property type="entry name" value="Peptidase_S1_PA"/>
</dbReference>
<accession>A0ABV5QFC8</accession>
<organism evidence="3 4">
    <name type="scientific">Nonomuraea roseola</name>
    <dbReference type="NCBI Taxonomy" id="46179"/>
    <lineage>
        <taxon>Bacteria</taxon>
        <taxon>Bacillati</taxon>
        <taxon>Actinomycetota</taxon>
        <taxon>Actinomycetes</taxon>
        <taxon>Streptosporangiales</taxon>
        <taxon>Streptosporangiaceae</taxon>
        <taxon>Nonomuraea</taxon>
    </lineage>
</organism>